<feature type="domain" description="Alpha/beta hydrolase fold-3" evidence="3">
    <location>
        <begin position="155"/>
        <end position="400"/>
    </location>
</feature>
<keyword evidence="5" id="KW-1185">Reference proteome</keyword>
<dbReference type="Pfam" id="PF07859">
    <property type="entry name" value="Abhydrolase_3"/>
    <property type="match status" value="1"/>
</dbReference>
<organism evidence="4 5">
    <name type="scientific">Lithohypha guttulata</name>
    <dbReference type="NCBI Taxonomy" id="1690604"/>
    <lineage>
        <taxon>Eukaryota</taxon>
        <taxon>Fungi</taxon>
        <taxon>Dikarya</taxon>
        <taxon>Ascomycota</taxon>
        <taxon>Pezizomycotina</taxon>
        <taxon>Eurotiomycetes</taxon>
        <taxon>Chaetothyriomycetidae</taxon>
        <taxon>Chaetothyriales</taxon>
        <taxon>Trichomeriaceae</taxon>
        <taxon>Lithohypha</taxon>
    </lineage>
</organism>
<name>A0ABR0K6D6_9EURO</name>
<dbReference type="InterPro" id="IPR029058">
    <property type="entry name" value="AB_hydrolase_fold"/>
</dbReference>
<evidence type="ECO:0000313" key="4">
    <source>
        <dbReference type="EMBL" id="KAK5089295.1"/>
    </source>
</evidence>
<keyword evidence="1" id="KW-0378">Hydrolase</keyword>
<feature type="region of interest" description="Disordered" evidence="2">
    <location>
        <begin position="1"/>
        <end position="49"/>
    </location>
</feature>
<dbReference type="SUPFAM" id="SSF53474">
    <property type="entry name" value="alpha/beta-Hydrolases"/>
    <property type="match status" value="1"/>
</dbReference>
<sequence>MAASAPTVSTIPATVPTTAPSHFQNQSEAKLETPETPSTTQSVSASATNIETRTDLSPLYRLVHALIRPLRPKLVSFDKTWPEGSARLPKRPSSHYGVKISERRIQVPSTPQLPLPQADPATNTQNLWMYDFQAQRSESDVDREGAKTETSKTIYYFAGGGFQAPASGEHWKLCARLAKYLASDGVRIVIVSYPLSPKSPAKDSLPLLRAWLQLELKNAHENSRGDGGIILMGDSAGGNIVVSLAFWWAEHVASLKRELEGRDLQVERAKAAELETMQALRSVIVMSPPFDFRNINEEIAGADKKDPVLTKDLTNGAATAWVKDWPSADGKDPKADPTLSPNLQTAEAWAGLRESRLTVHGLFGTADVLSPDCKVFMQRCQKESIRGDWLVWEGQMHYFPLTQCYMVPEGKEGVNWLCRRVRES</sequence>
<dbReference type="InterPro" id="IPR050300">
    <property type="entry name" value="GDXG_lipolytic_enzyme"/>
</dbReference>
<reference evidence="4 5" key="1">
    <citation type="submission" date="2023-08" db="EMBL/GenBank/DDBJ databases">
        <title>Black Yeasts Isolated from many extreme environments.</title>
        <authorList>
            <person name="Coleine C."/>
            <person name="Stajich J.E."/>
            <person name="Selbmann L."/>
        </authorList>
    </citation>
    <scope>NUCLEOTIDE SEQUENCE [LARGE SCALE GENOMIC DNA]</scope>
    <source>
        <strain evidence="4 5">CCFEE 5885</strain>
    </source>
</reference>
<protein>
    <recommendedName>
        <fullName evidence="3">Alpha/beta hydrolase fold-3 domain-containing protein</fullName>
    </recommendedName>
</protein>
<dbReference type="PANTHER" id="PTHR48081">
    <property type="entry name" value="AB HYDROLASE SUPERFAMILY PROTEIN C4A8.06C"/>
    <property type="match status" value="1"/>
</dbReference>
<feature type="compositionally biased region" description="Polar residues" evidence="2">
    <location>
        <begin position="35"/>
        <end position="49"/>
    </location>
</feature>
<dbReference type="Proteomes" id="UP001345013">
    <property type="component" value="Unassembled WGS sequence"/>
</dbReference>
<evidence type="ECO:0000256" key="1">
    <source>
        <dbReference type="ARBA" id="ARBA00022801"/>
    </source>
</evidence>
<proteinExistence type="predicted"/>
<evidence type="ECO:0000313" key="5">
    <source>
        <dbReference type="Proteomes" id="UP001345013"/>
    </source>
</evidence>
<dbReference type="EMBL" id="JAVRRG010000081">
    <property type="protein sequence ID" value="KAK5089295.1"/>
    <property type="molecule type" value="Genomic_DNA"/>
</dbReference>
<dbReference type="InterPro" id="IPR013094">
    <property type="entry name" value="AB_hydrolase_3"/>
</dbReference>
<evidence type="ECO:0000256" key="2">
    <source>
        <dbReference type="SAM" id="MobiDB-lite"/>
    </source>
</evidence>
<accession>A0ABR0K6D6</accession>
<dbReference type="Gene3D" id="3.40.50.1820">
    <property type="entry name" value="alpha/beta hydrolase"/>
    <property type="match status" value="1"/>
</dbReference>
<feature type="compositionally biased region" description="Polar residues" evidence="2">
    <location>
        <begin position="1"/>
        <end position="28"/>
    </location>
</feature>
<gene>
    <name evidence="4" type="ORF">LTR24_006364</name>
</gene>
<comment type="caution">
    <text evidence="4">The sequence shown here is derived from an EMBL/GenBank/DDBJ whole genome shotgun (WGS) entry which is preliminary data.</text>
</comment>
<evidence type="ECO:0000259" key="3">
    <source>
        <dbReference type="Pfam" id="PF07859"/>
    </source>
</evidence>
<dbReference type="PANTHER" id="PTHR48081:SF8">
    <property type="entry name" value="ALPHA_BETA HYDROLASE FOLD-3 DOMAIN-CONTAINING PROTEIN-RELATED"/>
    <property type="match status" value="1"/>
</dbReference>